<dbReference type="InterPro" id="IPR009060">
    <property type="entry name" value="UBA-like_sf"/>
</dbReference>
<sequence>MFGKQPAKQTSAKEFDLDELLNSTLKDVDDDLDMNDPDLLKQLQELSSSTPKPKPKPLPKKPQVQAMEIDIDSYAALAQGDDDIHVDLDENDFSDPHLLNELSSLSSGTHRQPNQNVSELINMGFTQDQAVKALDMFDNDLERAANYLFDSPTDMDTTTEDYHRTEQEQEKESSDPCYWQEKALEYKKLALAAKKNGDKSNAVALLRESKVYNQKYQDLLEIQPVQQSEPVINPTPPPAREPTPSSPTPPRREITPPPREPTPPPPTPSPPQPTAQDLKKVQELLGKVVTLQKQYKEAALHYKGLGNSSATKQMIRTSKVLLQTGLKLKNGDITDLRLVKLPDAPNMTLGDGKIRQVSEATSGVGINSYQQIESQLTYQINICHNLSIQNGISGQKKGSSKILSDSQDNYTKVEHALSTDLVSLRSYQSNNQNIPSLHYEQVNYTYKNILDNIPDNMMEFKIIRAISLPTLDISVNLDPFATWDFGGWPPENTAQAAMNKGETPIVTGVNPQYDFSIMIPISRTNRLFTRYVQRKKLTVEVFHNKYTYGLFRRPVSLGKIVLPMDRLLTKASISGVFDLLDSSRKKTGGKIEIQVNLREPLTGEDIVKRSERWLVLDSFGSTASQCMALAGLTVDGPYTNPNAPQLESSSAVNSPVVNSPVVNSLVPQEEVAEESPRPAVSTPLKSRVSSPDTTAIDTEETSELKLAEEEFNSVDNIVSNMVMEHELGLVNAGLASKQSAKSKEDLMDRKQALEIKMNMLVIQVQTGMLDMNTYLENVQKRLESDRRLAIVFKKHHRLDLARAALVRKKIMQVELDEARTAMAAQEDE</sequence>
<dbReference type="InterPro" id="IPR035892">
    <property type="entry name" value="C2_domain_sf"/>
</dbReference>
<evidence type="ECO:0000256" key="1">
    <source>
        <dbReference type="SAM" id="MobiDB-lite"/>
    </source>
</evidence>
<gene>
    <name evidence="4" type="ORF">HPULCUR_011989</name>
</gene>
<evidence type="ECO:0000259" key="2">
    <source>
        <dbReference type="PROSITE" id="PS50004"/>
    </source>
</evidence>
<dbReference type="Pfam" id="PF00168">
    <property type="entry name" value="C2"/>
    <property type="match status" value="1"/>
</dbReference>
<keyword evidence="5" id="KW-1185">Reference proteome</keyword>
<feature type="region of interest" description="Disordered" evidence="1">
    <location>
        <begin position="222"/>
        <end position="275"/>
    </location>
</feature>
<dbReference type="Gene3D" id="2.60.40.150">
    <property type="entry name" value="C2 domain"/>
    <property type="match status" value="1"/>
</dbReference>
<comment type="caution">
    <text evidence="4">The sequence shown here is derived from an EMBL/GenBank/DDBJ whole genome shotgun (WGS) entry which is preliminary data.</text>
</comment>
<feature type="domain" description="UBA" evidence="3">
    <location>
        <begin position="111"/>
        <end position="151"/>
    </location>
</feature>
<dbReference type="InterPro" id="IPR000008">
    <property type="entry name" value="C2_dom"/>
</dbReference>
<evidence type="ECO:0000313" key="5">
    <source>
        <dbReference type="Proteomes" id="UP001476247"/>
    </source>
</evidence>
<feature type="compositionally biased region" description="Basic and acidic residues" evidence="1">
    <location>
        <begin position="160"/>
        <end position="174"/>
    </location>
</feature>
<dbReference type="SUPFAM" id="SSF46934">
    <property type="entry name" value="UBA-like"/>
    <property type="match status" value="1"/>
</dbReference>
<dbReference type="SMART" id="SM00165">
    <property type="entry name" value="UBA"/>
    <property type="match status" value="1"/>
</dbReference>
<feature type="compositionally biased region" description="Polar residues" evidence="1">
    <location>
        <begin position="683"/>
        <end position="696"/>
    </location>
</feature>
<dbReference type="SMART" id="SM00239">
    <property type="entry name" value="C2"/>
    <property type="match status" value="1"/>
</dbReference>
<dbReference type="PROSITE" id="PS50030">
    <property type="entry name" value="UBA"/>
    <property type="match status" value="1"/>
</dbReference>
<dbReference type="EMBL" id="BAABUJ010000065">
    <property type="protein sequence ID" value="GAA5806455.1"/>
    <property type="molecule type" value="Genomic_DNA"/>
</dbReference>
<dbReference type="Gene3D" id="1.10.8.10">
    <property type="entry name" value="DNA helicase RuvA subunit, C-terminal domain"/>
    <property type="match status" value="1"/>
</dbReference>
<dbReference type="PANTHER" id="PTHR13076">
    <property type="entry name" value="COILED-COIL AND C2 DOMAIN-CONTAINING PROTEIN 1-LIKE"/>
    <property type="match status" value="1"/>
</dbReference>
<dbReference type="InterPro" id="IPR015940">
    <property type="entry name" value="UBA"/>
</dbReference>
<feature type="domain" description="C2" evidence="2">
    <location>
        <begin position="429"/>
        <end position="577"/>
    </location>
</feature>
<reference evidence="4 5" key="1">
    <citation type="submission" date="2024-04" db="EMBL/GenBank/DDBJ databases">
        <title>genome sequences of Mucor flavus KT1a and Helicostylum pulchrum KT1b strains isolation_sourced from the surface of a dry-aged beef.</title>
        <authorList>
            <person name="Toyotome T."/>
            <person name="Hosono M."/>
            <person name="Torimaru M."/>
            <person name="Fukuda K."/>
            <person name="Mikami N."/>
        </authorList>
    </citation>
    <scope>NUCLEOTIDE SEQUENCE [LARGE SCALE GENOMIC DNA]</scope>
    <source>
        <strain evidence="4 5">KT1b</strain>
    </source>
</reference>
<dbReference type="PANTHER" id="PTHR13076:SF9">
    <property type="entry name" value="COILED-COIL AND C2 DOMAIN-CONTAINING PROTEIN 1-LIKE"/>
    <property type="match status" value="1"/>
</dbReference>
<feature type="region of interest" description="Disordered" evidence="1">
    <location>
        <begin position="151"/>
        <end position="176"/>
    </location>
</feature>
<dbReference type="SUPFAM" id="SSF49562">
    <property type="entry name" value="C2 domain (Calcium/lipid-binding domain, CaLB)"/>
    <property type="match status" value="1"/>
</dbReference>
<feature type="compositionally biased region" description="Pro residues" evidence="1">
    <location>
        <begin position="233"/>
        <end position="273"/>
    </location>
</feature>
<dbReference type="PROSITE" id="PS50004">
    <property type="entry name" value="C2"/>
    <property type="match status" value="1"/>
</dbReference>
<name>A0ABP9YHU0_9FUNG</name>
<organism evidence="4 5">
    <name type="scientific">Helicostylum pulchrum</name>
    <dbReference type="NCBI Taxonomy" id="562976"/>
    <lineage>
        <taxon>Eukaryota</taxon>
        <taxon>Fungi</taxon>
        <taxon>Fungi incertae sedis</taxon>
        <taxon>Mucoromycota</taxon>
        <taxon>Mucoromycotina</taxon>
        <taxon>Mucoromycetes</taxon>
        <taxon>Mucorales</taxon>
        <taxon>Mucorineae</taxon>
        <taxon>Mucoraceae</taxon>
        <taxon>Helicostylum</taxon>
    </lineage>
</organism>
<accession>A0ABP9YHU0</accession>
<feature type="region of interest" description="Disordered" evidence="1">
    <location>
        <begin position="44"/>
        <end position="63"/>
    </location>
</feature>
<evidence type="ECO:0000259" key="3">
    <source>
        <dbReference type="PROSITE" id="PS50030"/>
    </source>
</evidence>
<proteinExistence type="predicted"/>
<dbReference type="InterPro" id="IPR039725">
    <property type="entry name" value="CC2D1A/B"/>
</dbReference>
<protein>
    <submittedName>
        <fullName evidence="4">Uncharacterized protein</fullName>
    </submittedName>
</protein>
<dbReference type="Proteomes" id="UP001476247">
    <property type="component" value="Unassembled WGS sequence"/>
</dbReference>
<dbReference type="Pfam" id="PF22562">
    <property type="entry name" value="UBA_7"/>
    <property type="match status" value="1"/>
</dbReference>
<evidence type="ECO:0000313" key="4">
    <source>
        <dbReference type="EMBL" id="GAA5806455.1"/>
    </source>
</evidence>
<feature type="region of interest" description="Disordered" evidence="1">
    <location>
        <begin position="669"/>
        <end position="700"/>
    </location>
</feature>